<reference evidence="1 2" key="1">
    <citation type="journal article" date="2019" name="Environ. Microbiol.">
        <title>At the nexus of three kingdoms: the genome of the mycorrhizal fungus Gigaspora margarita provides insights into plant, endobacterial and fungal interactions.</title>
        <authorList>
            <person name="Venice F."/>
            <person name="Ghignone S."/>
            <person name="Salvioli di Fossalunga A."/>
            <person name="Amselem J."/>
            <person name="Novero M."/>
            <person name="Xianan X."/>
            <person name="Sedzielewska Toro K."/>
            <person name="Morin E."/>
            <person name="Lipzen A."/>
            <person name="Grigoriev I.V."/>
            <person name="Henrissat B."/>
            <person name="Martin F.M."/>
            <person name="Bonfante P."/>
        </authorList>
    </citation>
    <scope>NUCLEOTIDE SEQUENCE [LARGE SCALE GENOMIC DNA]</scope>
    <source>
        <strain evidence="1 2">BEG34</strain>
    </source>
</reference>
<evidence type="ECO:0000313" key="2">
    <source>
        <dbReference type="Proteomes" id="UP000439903"/>
    </source>
</evidence>
<dbReference type="EMBL" id="WTPW01000051">
    <property type="protein sequence ID" value="KAF0554327.1"/>
    <property type="molecule type" value="Genomic_DNA"/>
</dbReference>
<dbReference type="AlphaFoldDB" id="A0A8H4EUC5"/>
<gene>
    <name evidence="1" type="ORF">F8M41_019409</name>
</gene>
<comment type="caution">
    <text evidence="1">The sequence shown here is derived from an EMBL/GenBank/DDBJ whole genome shotgun (WGS) entry which is preliminary data.</text>
</comment>
<organism evidence="1 2">
    <name type="scientific">Gigaspora margarita</name>
    <dbReference type="NCBI Taxonomy" id="4874"/>
    <lineage>
        <taxon>Eukaryota</taxon>
        <taxon>Fungi</taxon>
        <taxon>Fungi incertae sedis</taxon>
        <taxon>Mucoromycota</taxon>
        <taxon>Glomeromycotina</taxon>
        <taxon>Glomeromycetes</taxon>
        <taxon>Diversisporales</taxon>
        <taxon>Gigasporaceae</taxon>
        <taxon>Gigaspora</taxon>
    </lineage>
</organism>
<sequence>MKWSRSKNVLAMLRTINLVYRLLQWPTILLWTLFGCLSFKIGFAFNFNVSSNMIRHQDQEKHAQLAHTKSKRRTLEKINCEFIRPQNTSTVLKGPVFMGAEGQIALEGNTRFQDFFI</sequence>
<proteinExistence type="predicted"/>
<name>A0A8H4EUC5_GIGMA</name>
<protein>
    <submittedName>
        <fullName evidence="1">Uncharacterized protein</fullName>
    </submittedName>
</protein>
<keyword evidence="2" id="KW-1185">Reference proteome</keyword>
<dbReference type="Proteomes" id="UP000439903">
    <property type="component" value="Unassembled WGS sequence"/>
</dbReference>
<accession>A0A8H4EUC5</accession>
<evidence type="ECO:0000313" key="1">
    <source>
        <dbReference type="EMBL" id="KAF0554327.1"/>
    </source>
</evidence>